<dbReference type="RefSeq" id="XP_036365780.1">
    <property type="nucleotide sequence ID" value="XM_036509887.1"/>
</dbReference>
<dbReference type="Pfam" id="PF14252">
    <property type="entry name" value="DUF4347"/>
    <property type="match status" value="1"/>
</dbReference>
<dbReference type="SUPFAM" id="SSF81383">
    <property type="entry name" value="F-box domain"/>
    <property type="match status" value="1"/>
</dbReference>
<dbReference type="GO" id="GO:0005085">
    <property type="term" value="F:guanyl-nucleotide exchange factor activity"/>
    <property type="evidence" value="ECO:0007669"/>
    <property type="project" value="InterPro"/>
</dbReference>
<dbReference type="InterPro" id="IPR052805">
    <property type="entry name" value="GEF_Ubiquitin-Prot_Reg"/>
</dbReference>
<dbReference type="Gene3D" id="1.20.1280.50">
    <property type="match status" value="1"/>
</dbReference>
<dbReference type="SUPFAM" id="SSF48065">
    <property type="entry name" value="DBL homology domain (DH-domain)"/>
    <property type="match status" value="1"/>
</dbReference>
<dbReference type="PANTHER" id="PTHR46857:SF2">
    <property type="entry name" value="F-BOX ONLY PROTEIN 16"/>
    <property type="match status" value="1"/>
</dbReference>
<dbReference type="KEGG" id="osn:115220594"/>
<keyword evidence="2" id="KW-1185">Reference proteome</keyword>
<dbReference type="Gene3D" id="1.20.900.10">
    <property type="entry name" value="Dbl homology (DH) domain"/>
    <property type="match status" value="1"/>
</dbReference>
<dbReference type="InterPro" id="IPR035899">
    <property type="entry name" value="DBL_dom_sf"/>
</dbReference>
<dbReference type="InterPro" id="IPR001810">
    <property type="entry name" value="F-box_dom"/>
</dbReference>
<protein>
    <submittedName>
        <fullName evidence="3">Epithelial cell-transforming sequence 2 oncogene-like</fullName>
    </submittedName>
</protein>
<dbReference type="InterPro" id="IPR036047">
    <property type="entry name" value="F-box-like_dom_sf"/>
</dbReference>
<dbReference type="AlphaFoldDB" id="A0A7E6FEL9"/>
<dbReference type="InterPro" id="IPR000219">
    <property type="entry name" value="DH_dom"/>
</dbReference>
<dbReference type="Proteomes" id="UP000515154">
    <property type="component" value="Linkage group LG16"/>
</dbReference>
<proteinExistence type="predicted"/>
<dbReference type="SMART" id="SM00325">
    <property type="entry name" value="RhoGEF"/>
    <property type="match status" value="1"/>
</dbReference>
<reference evidence="3" key="1">
    <citation type="submission" date="2025-08" db="UniProtKB">
        <authorList>
            <consortium name="RefSeq"/>
        </authorList>
    </citation>
    <scope>IDENTIFICATION</scope>
</reference>
<evidence type="ECO:0000313" key="2">
    <source>
        <dbReference type="Proteomes" id="UP000515154"/>
    </source>
</evidence>
<gene>
    <name evidence="3" type="primary">LOC115220594</name>
</gene>
<accession>A0A7E6FEL9</accession>
<dbReference type="InterPro" id="IPR025592">
    <property type="entry name" value="DUF4347"/>
</dbReference>
<dbReference type="PANTHER" id="PTHR46857">
    <property type="entry name" value="EPITHELIAL CELL-TRANSFORMING SEQUENCE 2 ONCOGENE-LIKE"/>
    <property type="match status" value="1"/>
</dbReference>
<dbReference type="SUPFAM" id="SSF50729">
    <property type="entry name" value="PH domain-like"/>
    <property type="match status" value="1"/>
</dbReference>
<dbReference type="CDD" id="cd00160">
    <property type="entry name" value="RhoGEF"/>
    <property type="match status" value="1"/>
</dbReference>
<dbReference type="InterPro" id="IPR011993">
    <property type="entry name" value="PH-like_dom_sf"/>
</dbReference>
<organism evidence="2 3">
    <name type="scientific">Octopus sinensis</name>
    <name type="common">East Asian common octopus</name>
    <dbReference type="NCBI Taxonomy" id="2607531"/>
    <lineage>
        <taxon>Eukaryota</taxon>
        <taxon>Metazoa</taxon>
        <taxon>Spiralia</taxon>
        <taxon>Lophotrochozoa</taxon>
        <taxon>Mollusca</taxon>
        <taxon>Cephalopoda</taxon>
        <taxon>Coleoidea</taxon>
        <taxon>Octopodiformes</taxon>
        <taxon>Octopoda</taxon>
        <taxon>Incirrata</taxon>
        <taxon>Octopodidae</taxon>
        <taxon>Octopus</taxon>
    </lineage>
</organism>
<dbReference type="Pfam" id="PF00621">
    <property type="entry name" value="RhoGEF"/>
    <property type="match status" value="1"/>
</dbReference>
<evidence type="ECO:0000313" key="3">
    <source>
        <dbReference type="RefSeq" id="XP_036365780.1"/>
    </source>
</evidence>
<dbReference type="PROSITE" id="PS50010">
    <property type="entry name" value="DH_2"/>
    <property type="match status" value="1"/>
</dbReference>
<sequence>MEYTTLLKKDKIFTPTPKLLLSVDDSNIFRTATMKSKPSTLSKSWNPNLSKTRHSCWSPLVQRPMAQQLFKERVELISHWFDLWTESQRNEFFDHMLSKCHNIQYAHVRNWFNERVPLQHIDFTRLLPRFLSLYIFSFLDPKSLSRTSQVSWYWKFLTEQESIWMPKCIKRGWYLPFNTNPNEYGNWKRHYITCVCTLEYIIPDKNNQLNDSTDARRRKRSAAFTKYDSSGTQGSLYSIRPAWKGPDFKPKDLEKSFYAFVYGAEQNIQSTTNYKTTQPYATIYNKWRINTEENSYVKSSLNISHAVDQLSSLNTIQQPLEKVDYRSRLLLSETQAIENFNETRLRYLIEQPWEFNWDLSFYNPVQRKSNGVVNVEYSRIVLISSRIAGYELLFSATHPDVLPLIYDYDGSTVDSLRLQVEQLLSGRYVKSIGLFCHEKEPGCISLVNDCCVNLKSRRTRSDINTFFETLSCNIVSSEYGGQFDVFSSLIVSENGTDLMVELKSVTNMKISSPSSVIGGPMKVLGIWLYENHEFAGCSSLNYFDKNKLNSWVNTAKLTEEAVSHCKQNLALYFDQFQHNIMYRLVGEIIFDVMGQFPTEMSRVTDVLSEALISTRNSKNGDTLQRLTLILMEKCGLKLDTFKQMKDEPKNGILDEKIMRDDKQQNTISNPGSKINTPTGNICVNLTDTESKLFLKNKTRKIVEPNPTSGHLQENTMLRRKHILHAAGKIVTPPSDKRRYIASEIINSETDYVRMLSGFKNKYFKPLKSALESNRPIISQQNVEIIFTDILINLKLHRKLCDDLKKRYSEWEGMSTCFGDVFVIFCQNLGTYVNMVNNHEAILRCIERCREHMPIFRAFLLRNERKPEAKMLTIQEILLTPMERIEEYVYLLTALLTHTAMDHSDRPDLFKAIGSFKEVNSFIQQTKLRRQQERQLQKLHKTIINCPILTEGNRYFLKQQDVSLLKPISPAVSSDLRIYQCTEALGLYLFNDTLVVTRKVSRHLPLSMACEMLYTFEYSLPLSVVRVKNIPNTKYVCNAFKLKSPSNQICCCTESPTEKVNWLSILHQAIRSVQVY</sequence>
<dbReference type="Gene3D" id="2.30.29.30">
    <property type="entry name" value="Pleckstrin-homology domain (PH domain)/Phosphotyrosine-binding domain (PTB)"/>
    <property type="match status" value="1"/>
</dbReference>
<name>A0A7E6FEL9_9MOLL</name>
<dbReference type="CDD" id="cd22173">
    <property type="entry name" value="F-box_ECT2L"/>
    <property type="match status" value="1"/>
</dbReference>
<feature type="domain" description="DH" evidence="1">
    <location>
        <begin position="736"/>
        <end position="925"/>
    </location>
</feature>
<dbReference type="Pfam" id="PF12937">
    <property type="entry name" value="F-box-like"/>
    <property type="match status" value="1"/>
</dbReference>
<evidence type="ECO:0000259" key="1">
    <source>
        <dbReference type="PROSITE" id="PS50010"/>
    </source>
</evidence>